<reference evidence="1 2" key="1">
    <citation type="submission" date="2013-02" db="EMBL/GenBank/DDBJ databases">
        <title>The Genome Sequence of Acinetobacter parvus NIPH 1103.</title>
        <authorList>
            <consortium name="The Broad Institute Genome Sequencing Platform"/>
            <consortium name="The Broad Institute Genome Sequencing Center for Infectious Disease"/>
            <person name="Cerqueira G."/>
            <person name="Feldgarden M."/>
            <person name="Courvalin P."/>
            <person name="Perichon B."/>
            <person name="Grillot-Courvalin C."/>
            <person name="Clermont D."/>
            <person name="Rocha E."/>
            <person name="Yoon E.-J."/>
            <person name="Nemec A."/>
            <person name="Walker B."/>
            <person name="Young S.K."/>
            <person name="Zeng Q."/>
            <person name="Gargeya S."/>
            <person name="Fitzgerald M."/>
            <person name="Haas B."/>
            <person name="Abouelleil A."/>
            <person name="Alvarado L."/>
            <person name="Arachchi H.M."/>
            <person name="Berlin A.M."/>
            <person name="Chapman S.B."/>
            <person name="Dewar J."/>
            <person name="Goldberg J."/>
            <person name="Griggs A."/>
            <person name="Gujja S."/>
            <person name="Hansen M."/>
            <person name="Howarth C."/>
            <person name="Imamovic A."/>
            <person name="Larimer J."/>
            <person name="McCowan C."/>
            <person name="Murphy C."/>
            <person name="Neiman D."/>
            <person name="Pearson M."/>
            <person name="Priest M."/>
            <person name="Roberts A."/>
            <person name="Saif S."/>
            <person name="Shea T."/>
            <person name="Sisk P."/>
            <person name="Sykes S."/>
            <person name="Wortman J."/>
            <person name="Nusbaum C."/>
            <person name="Birren B."/>
        </authorList>
    </citation>
    <scope>NUCLEOTIDE SEQUENCE [LARGE SCALE GENOMIC DNA]</scope>
    <source>
        <strain evidence="1 2">NIPH 1103</strain>
    </source>
</reference>
<name>N8RK34_9GAMM</name>
<dbReference type="AlphaFoldDB" id="N8RK34"/>
<organism evidence="1 2">
    <name type="scientific">Acinetobacter parvus NIPH 1103</name>
    <dbReference type="NCBI Taxonomy" id="1217671"/>
    <lineage>
        <taxon>Bacteria</taxon>
        <taxon>Pseudomonadati</taxon>
        <taxon>Pseudomonadota</taxon>
        <taxon>Gammaproteobacteria</taxon>
        <taxon>Moraxellales</taxon>
        <taxon>Moraxellaceae</taxon>
        <taxon>Acinetobacter</taxon>
    </lineage>
</organism>
<comment type="caution">
    <text evidence="1">The sequence shown here is derived from an EMBL/GenBank/DDBJ whole genome shotgun (WGS) entry which is preliminary data.</text>
</comment>
<dbReference type="EMBL" id="APOL01000019">
    <property type="protein sequence ID" value="ENU33899.1"/>
    <property type="molecule type" value="Genomic_DNA"/>
</dbReference>
<evidence type="ECO:0000313" key="2">
    <source>
        <dbReference type="Proteomes" id="UP000018426"/>
    </source>
</evidence>
<sequence>MTANEKQNKSTDDCFSGTMNPNQTRAFFALQAAKNGNVNQKMCMLFGEITRNVNNYTLNLVHPFTDTSVDYPTCVDFEHNLPNYDSTIYIPSQNIRPLAKVKI</sequence>
<accession>N8RK34</accession>
<dbReference type="Proteomes" id="UP000018426">
    <property type="component" value="Unassembled WGS sequence"/>
</dbReference>
<dbReference type="RefSeq" id="WP_004677693.1">
    <property type="nucleotide sequence ID" value="NZ_KB849225.1"/>
</dbReference>
<gene>
    <name evidence="1" type="ORF">F989_00871</name>
</gene>
<proteinExistence type="predicted"/>
<dbReference type="PATRIC" id="fig|1217671.3.peg.855"/>
<dbReference type="HOGENOM" id="CLU_2257635_0_0_6"/>
<protein>
    <submittedName>
        <fullName evidence="1">Uncharacterized protein</fullName>
    </submittedName>
</protein>
<evidence type="ECO:0000313" key="1">
    <source>
        <dbReference type="EMBL" id="ENU33899.1"/>
    </source>
</evidence>